<dbReference type="InterPro" id="IPR045781">
    <property type="entry name" value="SxtJ"/>
</dbReference>
<evidence type="ECO:0000313" key="2">
    <source>
        <dbReference type="EMBL" id="MBD0835120.1"/>
    </source>
</evidence>
<dbReference type="Proteomes" id="UP000602057">
    <property type="component" value="Unassembled WGS sequence"/>
</dbReference>
<dbReference type="Pfam" id="PF19588">
    <property type="entry name" value="SxtJ"/>
    <property type="match status" value="1"/>
</dbReference>
<keyword evidence="1" id="KW-0812">Transmembrane</keyword>
<accession>A0A8J6Q872</accession>
<evidence type="ECO:0000256" key="1">
    <source>
        <dbReference type="SAM" id="Phobius"/>
    </source>
</evidence>
<protein>
    <recommendedName>
        <fullName evidence="4">SxtJ</fullName>
    </recommendedName>
</protein>
<evidence type="ECO:0000313" key="3">
    <source>
        <dbReference type="Proteomes" id="UP000602057"/>
    </source>
</evidence>
<gene>
    <name evidence="2" type="ORF">ICJ84_06715</name>
</gene>
<reference evidence="2" key="1">
    <citation type="journal article" date="2013" name="Int. J. Syst. Evol. Microbiol.">
        <title>Aestuariibaculum suncheonense gen. nov., sp. nov., a marine bacterium of the family Flavobacteriaceae isolated from a tidal flat and emended descriptions of the genera Gaetbulibacter and Tamlana.</title>
        <authorList>
            <person name="Jeong S.H."/>
            <person name="Park M.S."/>
            <person name="Jin H.M."/>
            <person name="Lee K."/>
            <person name="Park W."/>
            <person name="Jeon C.O."/>
        </authorList>
    </citation>
    <scope>NUCLEOTIDE SEQUENCE</scope>
    <source>
        <strain evidence="2">SC17</strain>
    </source>
</reference>
<name>A0A8J6Q872_9FLAO</name>
<reference evidence="2" key="2">
    <citation type="submission" date="2020-09" db="EMBL/GenBank/DDBJ databases">
        <authorList>
            <person name="Wu Z."/>
        </authorList>
    </citation>
    <scope>NUCLEOTIDE SEQUENCE</scope>
    <source>
        <strain evidence="2">SC17</strain>
    </source>
</reference>
<keyword evidence="1" id="KW-1133">Transmembrane helix</keyword>
<organism evidence="2 3">
    <name type="scientific">Aestuariibaculum suncheonense</name>
    <dbReference type="NCBI Taxonomy" id="1028745"/>
    <lineage>
        <taxon>Bacteria</taxon>
        <taxon>Pseudomonadati</taxon>
        <taxon>Bacteroidota</taxon>
        <taxon>Flavobacteriia</taxon>
        <taxon>Flavobacteriales</taxon>
        <taxon>Flavobacteriaceae</taxon>
    </lineage>
</organism>
<dbReference type="AlphaFoldDB" id="A0A8J6Q872"/>
<evidence type="ECO:0008006" key="4">
    <source>
        <dbReference type="Google" id="ProtNLM"/>
    </source>
</evidence>
<proteinExistence type="predicted"/>
<keyword evidence="3" id="KW-1185">Reference proteome</keyword>
<feature type="transmembrane region" description="Helical" evidence="1">
    <location>
        <begin position="6"/>
        <end position="22"/>
    </location>
</feature>
<keyword evidence="1" id="KW-0472">Membrane</keyword>
<sequence length="119" mass="13938">MSKEKGLESIIVLILVSLAVYIKFNITWFLYIAICLGVVALISKKLTVIIGEAWFSFSHYFGLVMNYIIMSFIFYLILTPLSFFQRLFGGNQILKKSSDSSYFYKRNHRFVEKDIDKPW</sequence>
<comment type="caution">
    <text evidence="2">The sequence shown here is derived from an EMBL/GenBank/DDBJ whole genome shotgun (WGS) entry which is preliminary data.</text>
</comment>
<dbReference type="EMBL" id="JACVXC010000002">
    <property type="protein sequence ID" value="MBD0835120.1"/>
    <property type="molecule type" value="Genomic_DNA"/>
</dbReference>
<feature type="transmembrane region" description="Helical" evidence="1">
    <location>
        <begin position="57"/>
        <end position="78"/>
    </location>
</feature>
<dbReference type="RefSeq" id="WP_188215609.1">
    <property type="nucleotide sequence ID" value="NZ_BAABGH010000010.1"/>
</dbReference>